<dbReference type="SUPFAM" id="SSF51905">
    <property type="entry name" value="FAD/NAD(P)-binding domain"/>
    <property type="match status" value="1"/>
</dbReference>
<dbReference type="GO" id="GO:0016174">
    <property type="term" value="F:NAD(P)H oxidase H2O2-forming activity"/>
    <property type="evidence" value="ECO:0007669"/>
    <property type="project" value="TreeGrafter"/>
</dbReference>
<gene>
    <name evidence="5" type="ORF">FD20_GL002004</name>
</gene>
<keyword evidence="3" id="KW-0560">Oxidoreductase</keyword>
<dbReference type="STRING" id="1423812.FD20_GL002004"/>
<accession>A0A0R1PLH9</accession>
<dbReference type="PRINTS" id="PR00469">
    <property type="entry name" value="PNDRDTASEII"/>
</dbReference>
<sequence length="403" mass="44838">MPEKTKHFNYLLIGGGMAADQAAAGIRSADSKGSLGIISADSDEPYARPALSKKLWVDPDFTEDDTNFHTKEKNNATLFLKTQVISIDSAEHLVTTNKDTQFSYDKLLLATGSTPQTLAGPESDLVVALRSKADYRKIRAFSDNHKHVIVVGNGYIGNEIAAGLIQNKVQVSLIVSGERLYDKKFPTYLSKKYQQKYLDAGVKIYSKKRAEKYEIEDTQVKVFLNDGTVLKGDGLVLGLGAKIELDLAEKTQLKTDKLGVVVDKYLKTSAPDIWAAGDIISYPDVILGRQNAGHVNHAVKSGYIAGQNMAGKEISYNHTPYFYSWVFDVSWEALGTVSSKLKMYAEKLQHSDGSIIYYFDDADILQGVLLWNARINLDHYRNILKKKPHLTELQQLLPLEKVD</sequence>
<dbReference type="PATRIC" id="fig|1423812.3.peg.2127"/>
<proteinExistence type="predicted"/>
<organism evidence="5 6">
    <name type="scientific">Liquorilactobacillus uvarum DSM 19971</name>
    <dbReference type="NCBI Taxonomy" id="1423812"/>
    <lineage>
        <taxon>Bacteria</taxon>
        <taxon>Bacillati</taxon>
        <taxon>Bacillota</taxon>
        <taxon>Bacilli</taxon>
        <taxon>Lactobacillales</taxon>
        <taxon>Lactobacillaceae</taxon>
        <taxon>Liquorilactobacillus</taxon>
    </lineage>
</organism>
<dbReference type="GO" id="GO:0012501">
    <property type="term" value="P:programmed cell death"/>
    <property type="evidence" value="ECO:0007669"/>
    <property type="project" value="TreeGrafter"/>
</dbReference>
<dbReference type="GO" id="GO:0071949">
    <property type="term" value="F:FAD binding"/>
    <property type="evidence" value="ECO:0007669"/>
    <property type="project" value="TreeGrafter"/>
</dbReference>
<reference evidence="5 6" key="1">
    <citation type="journal article" date="2015" name="Genome Announc.">
        <title>Expanding the biotechnology potential of lactobacilli through comparative genomics of 213 strains and associated genera.</title>
        <authorList>
            <person name="Sun Z."/>
            <person name="Harris H.M."/>
            <person name="McCann A."/>
            <person name="Guo C."/>
            <person name="Argimon S."/>
            <person name="Zhang W."/>
            <person name="Yang X."/>
            <person name="Jeffery I.B."/>
            <person name="Cooney J.C."/>
            <person name="Kagawa T.F."/>
            <person name="Liu W."/>
            <person name="Song Y."/>
            <person name="Salvetti E."/>
            <person name="Wrobel A."/>
            <person name="Rasinkangas P."/>
            <person name="Parkhill J."/>
            <person name="Rea M.C."/>
            <person name="O'Sullivan O."/>
            <person name="Ritari J."/>
            <person name="Douillard F.P."/>
            <person name="Paul Ross R."/>
            <person name="Yang R."/>
            <person name="Briner A.E."/>
            <person name="Felis G.E."/>
            <person name="de Vos W.M."/>
            <person name="Barrangou R."/>
            <person name="Klaenhammer T.R."/>
            <person name="Caufield P.W."/>
            <person name="Cui Y."/>
            <person name="Zhang H."/>
            <person name="O'Toole P.W."/>
        </authorList>
    </citation>
    <scope>NUCLEOTIDE SEQUENCE [LARGE SCALE GENOMIC DNA]</scope>
    <source>
        <strain evidence="5 6">DSM 19971</strain>
    </source>
</reference>
<dbReference type="PRINTS" id="PR00368">
    <property type="entry name" value="FADPNR"/>
</dbReference>
<dbReference type="Gene3D" id="3.50.50.60">
    <property type="entry name" value="FAD/NAD(P)-binding domain"/>
    <property type="match status" value="2"/>
</dbReference>
<dbReference type="PANTHER" id="PTHR43557">
    <property type="entry name" value="APOPTOSIS-INDUCING FACTOR 1"/>
    <property type="match status" value="1"/>
</dbReference>
<dbReference type="InterPro" id="IPR016156">
    <property type="entry name" value="FAD/NAD-linked_Rdtase_dimer_sf"/>
</dbReference>
<protein>
    <submittedName>
        <fullName evidence="5">Putidaredoxin reductase</fullName>
    </submittedName>
</protein>
<dbReference type="AlphaFoldDB" id="A0A0R1PLH9"/>
<dbReference type="OrthoDB" id="9792592at2"/>
<evidence type="ECO:0000256" key="1">
    <source>
        <dbReference type="ARBA" id="ARBA00022630"/>
    </source>
</evidence>
<evidence type="ECO:0000256" key="3">
    <source>
        <dbReference type="ARBA" id="ARBA00023002"/>
    </source>
</evidence>
<dbReference type="EMBL" id="AZEG01000051">
    <property type="protein sequence ID" value="KRL33270.1"/>
    <property type="molecule type" value="Genomic_DNA"/>
</dbReference>
<keyword evidence="6" id="KW-1185">Reference proteome</keyword>
<dbReference type="InterPro" id="IPR050446">
    <property type="entry name" value="FAD-oxidoreductase/Apoptosis"/>
</dbReference>
<dbReference type="SUPFAM" id="SSF55424">
    <property type="entry name" value="FAD/NAD-linked reductases, dimerisation (C-terminal) domain"/>
    <property type="match status" value="1"/>
</dbReference>
<keyword evidence="2" id="KW-0274">FAD</keyword>
<dbReference type="Proteomes" id="UP000051155">
    <property type="component" value="Unassembled WGS sequence"/>
</dbReference>
<dbReference type="GO" id="GO:0033108">
    <property type="term" value="P:mitochondrial respiratory chain complex assembly"/>
    <property type="evidence" value="ECO:0007669"/>
    <property type="project" value="TreeGrafter"/>
</dbReference>
<evidence type="ECO:0000256" key="2">
    <source>
        <dbReference type="ARBA" id="ARBA00022827"/>
    </source>
</evidence>
<feature type="domain" description="FAD/NAD(P)-binding" evidence="4">
    <location>
        <begin position="9"/>
        <end position="302"/>
    </location>
</feature>
<dbReference type="InterPro" id="IPR023753">
    <property type="entry name" value="FAD/NAD-binding_dom"/>
</dbReference>
<evidence type="ECO:0000313" key="6">
    <source>
        <dbReference type="Proteomes" id="UP000051155"/>
    </source>
</evidence>
<dbReference type="PANTHER" id="PTHR43557:SF4">
    <property type="entry name" value="APOPTOSIS-INDUCING FACTOR 1, MITOCHONDRIAL"/>
    <property type="match status" value="1"/>
</dbReference>
<evidence type="ECO:0000259" key="4">
    <source>
        <dbReference type="Pfam" id="PF07992"/>
    </source>
</evidence>
<evidence type="ECO:0000313" key="5">
    <source>
        <dbReference type="EMBL" id="KRL33270.1"/>
    </source>
</evidence>
<name>A0A0R1PLH9_9LACO</name>
<dbReference type="Gene3D" id="3.30.390.30">
    <property type="match status" value="1"/>
</dbReference>
<dbReference type="RefSeq" id="WP_057738739.1">
    <property type="nucleotide sequence ID" value="NZ_AZEG01000051.1"/>
</dbReference>
<dbReference type="GO" id="GO:0005737">
    <property type="term" value="C:cytoplasm"/>
    <property type="evidence" value="ECO:0007669"/>
    <property type="project" value="TreeGrafter"/>
</dbReference>
<comment type="caution">
    <text evidence="5">The sequence shown here is derived from an EMBL/GenBank/DDBJ whole genome shotgun (WGS) entry which is preliminary data.</text>
</comment>
<dbReference type="Pfam" id="PF07992">
    <property type="entry name" value="Pyr_redox_2"/>
    <property type="match status" value="1"/>
</dbReference>
<dbReference type="InterPro" id="IPR036188">
    <property type="entry name" value="FAD/NAD-bd_sf"/>
</dbReference>
<keyword evidence="1" id="KW-0285">Flavoprotein</keyword>